<evidence type="ECO:0000256" key="2">
    <source>
        <dbReference type="ARBA" id="ARBA00022827"/>
    </source>
</evidence>
<dbReference type="SUPFAM" id="SSF55103">
    <property type="entry name" value="FAD-linked oxidases, C-terminal domain"/>
    <property type="match status" value="1"/>
</dbReference>
<evidence type="ECO:0000313" key="5">
    <source>
        <dbReference type="Proteomes" id="UP001500016"/>
    </source>
</evidence>
<sequence>MLIEATWDAPEEDGENRAWVRELTAALRPFGAGGAYVNYLPRDATADELRAAYGETGFARLRRAKAAYDPANVFRVNQNIPPAG</sequence>
<dbReference type="Gene3D" id="3.40.462.20">
    <property type="match status" value="1"/>
</dbReference>
<dbReference type="Proteomes" id="UP001500016">
    <property type="component" value="Unassembled WGS sequence"/>
</dbReference>
<feature type="domain" description="Berberine/berberine-like" evidence="3">
    <location>
        <begin position="35"/>
        <end position="81"/>
    </location>
</feature>
<protein>
    <recommendedName>
        <fullName evidence="3">Berberine/berberine-like domain-containing protein</fullName>
    </recommendedName>
</protein>
<dbReference type="InterPro" id="IPR012951">
    <property type="entry name" value="BBE"/>
</dbReference>
<evidence type="ECO:0000259" key="3">
    <source>
        <dbReference type="Pfam" id="PF08031"/>
    </source>
</evidence>
<organism evidence="4 5">
    <name type="scientific">Streptomyces albiaxialis</name>
    <dbReference type="NCBI Taxonomy" id="329523"/>
    <lineage>
        <taxon>Bacteria</taxon>
        <taxon>Bacillati</taxon>
        <taxon>Actinomycetota</taxon>
        <taxon>Actinomycetes</taxon>
        <taxon>Kitasatosporales</taxon>
        <taxon>Streptomycetaceae</taxon>
        <taxon>Streptomyces</taxon>
    </lineage>
</organism>
<dbReference type="RefSeq" id="WP_344533463.1">
    <property type="nucleotide sequence ID" value="NZ_BAAAPE010000016.1"/>
</dbReference>
<dbReference type="Pfam" id="PF08031">
    <property type="entry name" value="BBE"/>
    <property type="match status" value="1"/>
</dbReference>
<dbReference type="EMBL" id="BAAAPE010000016">
    <property type="protein sequence ID" value="GAA2096377.1"/>
    <property type="molecule type" value="Genomic_DNA"/>
</dbReference>
<accession>A0ABN2WP55</accession>
<proteinExistence type="predicted"/>
<reference evidence="4 5" key="1">
    <citation type="journal article" date="2019" name="Int. J. Syst. Evol. Microbiol.">
        <title>The Global Catalogue of Microorganisms (GCM) 10K type strain sequencing project: providing services to taxonomists for standard genome sequencing and annotation.</title>
        <authorList>
            <consortium name="The Broad Institute Genomics Platform"/>
            <consortium name="The Broad Institute Genome Sequencing Center for Infectious Disease"/>
            <person name="Wu L."/>
            <person name="Ma J."/>
        </authorList>
    </citation>
    <scope>NUCLEOTIDE SEQUENCE [LARGE SCALE GENOMIC DNA]</scope>
    <source>
        <strain evidence="4 5">JCM 15478</strain>
    </source>
</reference>
<dbReference type="Gene3D" id="3.30.465.10">
    <property type="match status" value="1"/>
</dbReference>
<keyword evidence="1" id="KW-0285">Flavoprotein</keyword>
<gene>
    <name evidence="4" type="ORF">GCM10009801_65890</name>
</gene>
<evidence type="ECO:0000256" key="1">
    <source>
        <dbReference type="ARBA" id="ARBA00022630"/>
    </source>
</evidence>
<name>A0ABN2WP55_9ACTN</name>
<comment type="caution">
    <text evidence="4">The sequence shown here is derived from an EMBL/GenBank/DDBJ whole genome shotgun (WGS) entry which is preliminary data.</text>
</comment>
<keyword evidence="5" id="KW-1185">Reference proteome</keyword>
<dbReference type="InterPro" id="IPR016164">
    <property type="entry name" value="FAD-linked_Oxase-like_C"/>
</dbReference>
<evidence type="ECO:0000313" key="4">
    <source>
        <dbReference type="EMBL" id="GAA2096377.1"/>
    </source>
</evidence>
<dbReference type="InterPro" id="IPR016169">
    <property type="entry name" value="FAD-bd_PCMH_sub2"/>
</dbReference>
<keyword evidence="2" id="KW-0274">FAD</keyword>